<dbReference type="InterPro" id="IPR034690">
    <property type="entry name" value="Endolysin_T4_type"/>
</dbReference>
<dbReference type="PANTHER" id="PTHR38107:SF3">
    <property type="entry name" value="LYSOZYME RRRD-RELATED"/>
    <property type="match status" value="1"/>
</dbReference>
<dbReference type="HAMAP" id="MF_04110">
    <property type="entry name" value="ENDOLYSIN_T4"/>
    <property type="match status" value="1"/>
</dbReference>
<dbReference type="GO" id="GO:0009253">
    <property type="term" value="P:peptidoglycan catabolic process"/>
    <property type="evidence" value="ECO:0007669"/>
    <property type="project" value="InterPro"/>
</dbReference>
<keyword evidence="3 7" id="KW-0081">Bacteriolytic enzyme</keyword>
<evidence type="ECO:0000256" key="5">
    <source>
        <dbReference type="ARBA" id="ARBA00023200"/>
    </source>
</evidence>
<dbReference type="Pfam" id="PF00959">
    <property type="entry name" value="Phage_lysozyme"/>
    <property type="match status" value="1"/>
</dbReference>
<evidence type="ECO:0000313" key="8">
    <source>
        <dbReference type="EMBL" id="PKU23162.1"/>
    </source>
</evidence>
<comment type="similarity">
    <text evidence="7">Belongs to the glycosyl hydrolase 24 family.</text>
</comment>
<evidence type="ECO:0000256" key="7">
    <source>
        <dbReference type="RuleBase" id="RU003788"/>
    </source>
</evidence>
<protein>
    <recommendedName>
        <fullName evidence="7">Lysozyme</fullName>
        <ecNumber evidence="7">3.2.1.17</ecNumber>
    </recommendedName>
</protein>
<evidence type="ECO:0000256" key="3">
    <source>
        <dbReference type="ARBA" id="ARBA00022638"/>
    </source>
</evidence>
<dbReference type="GO" id="GO:0016998">
    <property type="term" value="P:cell wall macromolecule catabolic process"/>
    <property type="evidence" value="ECO:0007669"/>
    <property type="project" value="InterPro"/>
</dbReference>
<dbReference type="InterPro" id="IPR051018">
    <property type="entry name" value="Bacteriophage_GH24"/>
</dbReference>
<keyword evidence="6 7" id="KW-0326">Glycosidase</keyword>
<dbReference type="Proteomes" id="UP000233293">
    <property type="component" value="Unassembled WGS sequence"/>
</dbReference>
<evidence type="ECO:0000256" key="4">
    <source>
        <dbReference type="ARBA" id="ARBA00022801"/>
    </source>
</evidence>
<dbReference type="GO" id="GO:0042742">
    <property type="term" value="P:defense response to bacterium"/>
    <property type="evidence" value="ECO:0007669"/>
    <property type="project" value="UniProtKB-KW"/>
</dbReference>
<organism evidence="8 9">
    <name type="scientific">Telmatospirillum siberiense</name>
    <dbReference type="NCBI Taxonomy" id="382514"/>
    <lineage>
        <taxon>Bacteria</taxon>
        <taxon>Pseudomonadati</taxon>
        <taxon>Pseudomonadota</taxon>
        <taxon>Alphaproteobacteria</taxon>
        <taxon>Rhodospirillales</taxon>
        <taxon>Rhodospirillaceae</taxon>
        <taxon>Telmatospirillum</taxon>
    </lineage>
</organism>
<dbReference type="EMBL" id="PIUM01000023">
    <property type="protein sequence ID" value="PKU23162.1"/>
    <property type="molecule type" value="Genomic_DNA"/>
</dbReference>
<proteinExistence type="inferred from homology"/>
<dbReference type="CDD" id="cd00737">
    <property type="entry name" value="lyz_endolysin_autolysin"/>
    <property type="match status" value="1"/>
</dbReference>
<comment type="catalytic activity">
    <reaction evidence="1 7">
        <text>Hydrolysis of (1-&gt;4)-beta-linkages between N-acetylmuramic acid and N-acetyl-D-glucosamine residues in a peptidoglycan and between N-acetyl-D-glucosamine residues in chitodextrins.</text>
        <dbReference type="EC" id="3.2.1.17"/>
    </reaction>
</comment>
<dbReference type="SUPFAM" id="SSF53955">
    <property type="entry name" value="Lysozyme-like"/>
    <property type="match status" value="1"/>
</dbReference>
<dbReference type="InterPro" id="IPR033907">
    <property type="entry name" value="Endolysin_autolysin"/>
</dbReference>
<reference evidence="9" key="1">
    <citation type="submission" date="2017-12" db="EMBL/GenBank/DDBJ databases">
        <title>Draft genome sequence of Telmatospirillum siberiense 26-4b1T, an acidotolerant peatland alphaproteobacterium potentially involved in sulfur cycling.</title>
        <authorList>
            <person name="Hausmann B."/>
            <person name="Pjevac P."/>
            <person name="Schreck K."/>
            <person name="Herbold C.W."/>
            <person name="Daims H."/>
            <person name="Wagner M."/>
            <person name="Pester M."/>
            <person name="Loy A."/>
        </authorList>
    </citation>
    <scope>NUCLEOTIDE SEQUENCE [LARGE SCALE GENOMIC DNA]</scope>
    <source>
        <strain evidence="9">26-4b1</strain>
    </source>
</reference>
<keyword evidence="9" id="KW-1185">Reference proteome</keyword>
<dbReference type="GO" id="GO:0031640">
    <property type="term" value="P:killing of cells of another organism"/>
    <property type="evidence" value="ECO:0007669"/>
    <property type="project" value="UniProtKB-KW"/>
</dbReference>
<keyword evidence="5" id="KW-1035">Host cytoplasm</keyword>
<dbReference type="AlphaFoldDB" id="A0A2N3PRY9"/>
<dbReference type="PANTHER" id="PTHR38107">
    <property type="match status" value="1"/>
</dbReference>
<comment type="caution">
    <text evidence="8">The sequence shown here is derived from an EMBL/GenBank/DDBJ whole genome shotgun (WGS) entry which is preliminary data.</text>
</comment>
<dbReference type="GO" id="GO:0003796">
    <property type="term" value="F:lysozyme activity"/>
    <property type="evidence" value="ECO:0007669"/>
    <property type="project" value="UniProtKB-EC"/>
</dbReference>
<gene>
    <name evidence="8" type="ORF">CWS72_18230</name>
</gene>
<evidence type="ECO:0000313" key="9">
    <source>
        <dbReference type="Proteomes" id="UP000233293"/>
    </source>
</evidence>
<dbReference type="OrthoDB" id="5327667at2"/>
<dbReference type="Gene3D" id="1.10.530.40">
    <property type="match status" value="1"/>
</dbReference>
<dbReference type="RefSeq" id="WP_101252060.1">
    <property type="nucleotide sequence ID" value="NZ_PIUM01000023.1"/>
</dbReference>
<sequence>MSRHINAAGLDLIKSFEGLRLTAYPDPQSGEAPWTIGYGHAGHVLEGDVITEQQADAFLAADLAVFEAGVSSSATVPLTDNQFAALVSFSFNLGLGRLRGSTLLRRLNNGDYDGAAGEFPKWTSGGLPGLVRRRAAERDLFLRPDETDMEV</sequence>
<accession>A0A2N3PRY9</accession>
<evidence type="ECO:0000256" key="1">
    <source>
        <dbReference type="ARBA" id="ARBA00000632"/>
    </source>
</evidence>
<dbReference type="EC" id="3.2.1.17" evidence="7"/>
<evidence type="ECO:0000256" key="2">
    <source>
        <dbReference type="ARBA" id="ARBA00022529"/>
    </source>
</evidence>
<evidence type="ECO:0000256" key="6">
    <source>
        <dbReference type="ARBA" id="ARBA00023295"/>
    </source>
</evidence>
<keyword evidence="2 7" id="KW-0929">Antimicrobial</keyword>
<name>A0A2N3PRY9_9PROT</name>
<dbReference type="InterPro" id="IPR023346">
    <property type="entry name" value="Lysozyme-like_dom_sf"/>
</dbReference>
<dbReference type="InterPro" id="IPR002196">
    <property type="entry name" value="Glyco_hydro_24"/>
</dbReference>
<dbReference type="InterPro" id="IPR023347">
    <property type="entry name" value="Lysozyme_dom_sf"/>
</dbReference>
<keyword evidence="4 7" id="KW-0378">Hydrolase</keyword>